<dbReference type="AlphaFoldDB" id="A0A074YDM9"/>
<reference evidence="2 3" key="1">
    <citation type="journal article" date="2014" name="BMC Genomics">
        <title>Genome sequencing of four Aureobasidium pullulans varieties: biotechnological potential, stress tolerance, and description of new species.</title>
        <authorList>
            <person name="Gostin Ar C."/>
            <person name="Ohm R.A."/>
            <person name="Kogej T."/>
            <person name="Sonjak S."/>
            <person name="Turk M."/>
            <person name="Zajc J."/>
            <person name="Zalar P."/>
            <person name="Grube M."/>
            <person name="Sun H."/>
            <person name="Han J."/>
            <person name="Sharma A."/>
            <person name="Chiniquy J."/>
            <person name="Ngan C.Y."/>
            <person name="Lipzen A."/>
            <person name="Barry K."/>
            <person name="Grigoriev I.V."/>
            <person name="Gunde-Cimerman N."/>
        </authorList>
    </citation>
    <scope>NUCLEOTIDE SEQUENCE [LARGE SCALE GENOMIC DNA]</scope>
    <source>
        <strain evidence="2 3">EXF-2481</strain>
    </source>
</reference>
<dbReference type="RefSeq" id="XP_013342475.1">
    <property type="nucleotide sequence ID" value="XM_013487021.1"/>
</dbReference>
<gene>
    <name evidence="2" type="ORF">AUEXF2481DRAFT_6183</name>
</gene>
<keyword evidence="3" id="KW-1185">Reference proteome</keyword>
<dbReference type="InParanoid" id="A0A074YDM9"/>
<dbReference type="HOGENOM" id="CLU_418545_0_0_1"/>
<feature type="region of interest" description="Disordered" evidence="1">
    <location>
        <begin position="186"/>
        <end position="206"/>
    </location>
</feature>
<protein>
    <submittedName>
        <fullName evidence="2">Uncharacterized protein</fullName>
    </submittedName>
</protein>
<evidence type="ECO:0000313" key="2">
    <source>
        <dbReference type="EMBL" id="KEQ94129.1"/>
    </source>
</evidence>
<name>A0A074YDM9_AURSE</name>
<dbReference type="OrthoDB" id="3910535at2759"/>
<proteinExistence type="predicted"/>
<dbReference type="GeneID" id="25369532"/>
<evidence type="ECO:0000256" key="1">
    <source>
        <dbReference type="SAM" id="MobiDB-lite"/>
    </source>
</evidence>
<accession>A0A074YDM9</accession>
<sequence>MRELPPQQTSMTDRVLWFFQERNLAEAKNTFESRRPRADSPPWLDSGDDDDDSAEWSYQTHYADGITPVRRRIQDKEIQKFKRTPLWVPSRETYEDEGWRAFRLPVFVRDSSPAPSPLPATKPGLRDAFRAPTIYVYKDIGFDRYRVEAIEKTKLPQYNKVDEEETVDQLSPHSQYILDTENGAIFDSDAEDDDHGTYSTDNEVSKTDGIETQHGSIMDHFEDTRGTIGGIHRGSSAAVGDAVQPDLSSNPTIQFFQNSFSIKSSGKASNVDLFFRRPAKPTQVHDSGTHHNMDNASIIDNSQQQAATVTQDVREEPTPLHIRKRKQIASRSFATDRNVRPQINHYHGYETVAGDILPPTSTATVILQEYIEEIQYMLRHEIMSWPVNNHLRPLLIRLHADCGSCQKSKPIKQDLLPLLLRLKDYYRIVLDEGIEDMDRISADLDGPASMLSNPSLNVYRAIDGLAPLKYSNNALRAILARAEHCTQCMLRLSFLERRVSELDFVTTSSVDEPLPQRRRQRQAPVQERPKKTSFLSETLVHLTRSLDDETADYEVISEDDTEDHMTSATANIIEIHNTSVPKRVVANISEAAHKLLYRQRVLIHDYEKFDVQTYNPRGRLDPGTKDLRDFVEVLRKDLASMEEALGELNDVKAGL</sequence>
<dbReference type="Proteomes" id="UP000030641">
    <property type="component" value="Unassembled WGS sequence"/>
</dbReference>
<organism evidence="2 3">
    <name type="scientific">Aureobasidium subglaciale (strain EXF-2481)</name>
    <name type="common">Aureobasidium pullulans var. subglaciale</name>
    <dbReference type="NCBI Taxonomy" id="1043005"/>
    <lineage>
        <taxon>Eukaryota</taxon>
        <taxon>Fungi</taxon>
        <taxon>Dikarya</taxon>
        <taxon>Ascomycota</taxon>
        <taxon>Pezizomycotina</taxon>
        <taxon>Dothideomycetes</taxon>
        <taxon>Dothideomycetidae</taxon>
        <taxon>Dothideales</taxon>
        <taxon>Saccotheciaceae</taxon>
        <taxon>Aureobasidium</taxon>
    </lineage>
</organism>
<feature type="region of interest" description="Disordered" evidence="1">
    <location>
        <begin position="30"/>
        <end position="54"/>
    </location>
</feature>
<evidence type="ECO:0000313" key="3">
    <source>
        <dbReference type="Proteomes" id="UP000030641"/>
    </source>
</evidence>
<dbReference type="EMBL" id="KL584763">
    <property type="protein sequence ID" value="KEQ94129.1"/>
    <property type="molecule type" value="Genomic_DNA"/>
</dbReference>